<dbReference type="Proteomes" id="UP001302812">
    <property type="component" value="Unassembled WGS sequence"/>
</dbReference>
<feature type="transmembrane region" description="Helical" evidence="2">
    <location>
        <begin position="217"/>
        <end position="239"/>
    </location>
</feature>
<feature type="non-terminal residue" evidence="3">
    <location>
        <position position="491"/>
    </location>
</feature>
<feature type="non-terminal residue" evidence="3">
    <location>
        <position position="1"/>
    </location>
</feature>
<evidence type="ECO:0000313" key="4">
    <source>
        <dbReference type="Proteomes" id="UP001302812"/>
    </source>
</evidence>
<proteinExistence type="predicted"/>
<feature type="compositionally biased region" description="Polar residues" evidence="1">
    <location>
        <begin position="346"/>
        <end position="367"/>
    </location>
</feature>
<comment type="caution">
    <text evidence="3">The sequence shown here is derived from an EMBL/GenBank/DDBJ whole genome shotgun (WGS) entry which is preliminary data.</text>
</comment>
<accession>A0AAN6TG85</accession>
<dbReference type="RefSeq" id="XP_064671390.1">
    <property type="nucleotide sequence ID" value="XM_064810688.1"/>
</dbReference>
<evidence type="ECO:0000256" key="1">
    <source>
        <dbReference type="SAM" id="MobiDB-lite"/>
    </source>
</evidence>
<keyword evidence="2" id="KW-0812">Transmembrane</keyword>
<dbReference type="CDD" id="cd12087">
    <property type="entry name" value="TM_EGFR-like"/>
    <property type="match status" value="1"/>
</dbReference>
<dbReference type="AlphaFoldDB" id="A0AAN6TG85"/>
<evidence type="ECO:0000313" key="3">
    <source>
        <dbReference type="EMBL" id="KAK4113820.1"/>
    </source>
</evidence>
<dbReference type="EMBL" id="MU853338">
    <property type="protein sequence ID" value="KAK4113820.1"/>
    <property type="molecule type" value="Genomic_DNA"/>
</dbReference>
<protein>
    <recommendedName>
        <fullName evidence="5">LPXTG-domain-containing protein</fullName>
    </recommendedName>
</protein>
<keyword evidence="2" id="KW-1133">Transmembrane helix</keyword>
<evidence type="ECO:0008006" key="5">
    <source>
        <dbReference type="Google" id="ProtNLM"/>
    </source>
</evidence>
<keyword evidence="2" id="KW-0472">Membrane</keyword>
<feature type="compositionally biased region" description="Pro residues" evidence="1">
    <location>
        <begin position="443"/>
        <end position="452"/>
    </location>
</feature>
<evidence type="ECO:0000256" key="2">
    <source>
        <dbReference type="SAM" id="Phobius"/>
    </source>
</evidence>
<sequence>QVGSALQVTPNSPCASLCLDSPELDVSDPNSSNTRNSDITCLDSDYSRAPGNKFKECMTCLQRSDFSQGSESDTMWFLYNLRYTAANCLFNYPNATGLGSTPCQNEFACGPLKDSIEHGIPSQGKTTAYSYCSAANNAGMSKEIYDKCTPCLAASSNTRYLANFFVALEAGCLQQPAQGVLLGLNETVFSNHLVRIVDPATLNEETSSAPVLSTPSIVGVVAGGIVFILIIAATTFICLRKRKNRRTRASIQADFYNRFGHRPPSSTSFQCKTHMLSPRLWPGAEHGVSSPADGQGDAYGLRSPSWKAKESESPYQDNSTHISKKAANAGAPLHHLTTCIPPPPQAHTSPSTAGVSTPSDSNPLSADSVRSTAALLPTIKAYVPAEHGMHAYGESPVPASASTFSSPTSGTGGTPLLRGGTWSEQTPKYHRPLKHGPAMGDEVPPPPPPPPANETGWRGSRTVSKGNAKNAVPGSPVETWEIQTTFAAPPK</sequence>
<keyword evidence="4" id="KW-1185">Reference proteome</keyword>
<feature type="compositionally biased region" description="Low complexity" evidence="1">
    <location>
        <begin position="399"/>
        <end position="421"/>
    </location>
</feature>
<feature type="region of interest" description="Disordered" evidence="1">
    <location>
        <begin position="396"/>
        <end position="478"/>
    </location>
</feature>
<name>A0AAN6TG85_9PEZI</name>
<organism evidence="3 4">
    <name type="scientific">Canariomyces notabilis</name>
    <dbReference type="NCBI Taxonomy" id="2074819"/>
    <lineage>
        <taxon>Eukaryota</taxon>
        <taxon>Fungi</taxon>
        <taxon>Dikarya</taxon>
        <taxon>Ascomycota</taxon>
        <taxon>Pezizomycotina</taxon>
        <taxon>Sordariomycetes</taxon>
        <taxon>Sordariomycetidae</taxon>
        <taxon>Sordariales</taxon>
        <taxon>Chaetomiaceae</taxon>
        <taxon>Canariomyces</taxon>
    </lineage>
</organism>
<dbReference type="GeneID" id="89934813"/>
<feature type="region of interest" description="Disordered" evidence="1">
    <location>
        <begin position="334"/>
        <end position="367"/>
    </location>
</feature>
<reference evidence="3" key="2">
    <citation type="submission" date="2023-05" db="EMBL/GenBank/DDBJ databases">
        <authorList>
            <consortium name="Lawrence Berkeley National Laboratory"/>
            <person name="Steindorff A."/>
            <person name="Hensen N."/>
            <person name="Bonometti L."/>
            <person name="Westerberg I."/>
            <person name="Brannstrom I.O."/>
            <person name="Guillou S."/>
            <person name="Cros-Aarteil S."/>
            <person name="Calhoun S."/>
            <person name="Haridas S."/>
            <person name="Kuo A."/>
            <person name="Mondo S."/>
            <person name="Pangilinan J."/>
            <person name="Riley R."/>
            <person name="Labutti K."/>
            <person name="Andreopoulos B."/>
            <person name="Lipzen A."/>
            <person name="Chen C."/>
            <person name="Yanf M."/>
            <person name="Daum C."/>
            <person name="Ng V."/>
            <person name="Clum A."/>
            <person name="Ohm R."/>
            <person name="Martin F."/>
            <person name="Silar P."/>
            <person name="Natvig D."/>
            <person name="Lalanne C."/>
            <person name="Gautier V."/>
            <person name="Ament-Velasquez S.L."/>
            <person name="Kruys A."/>
            <person name="Hutchinson M.I."/>
            <person name="Powell A.J."/>
            <person name="Barry K."/>
            <person name="Miller A.N."/>
            <person name="Grigoriev I.V."/>
            <person name="Debuchy R."/>
            <person name="Gladieux P."/>
            <person name="Thoren M.H."/>
            <person name="Johannesson H."/>
        </authorList>
    </citation>
    <scope>NUCLEOTIDE SEQUENCE</scope>
    <source>
        <strain evidence="3">CBS 508.74</strain>
    </source>
</reference>
<feature type="region of interest" description="Disordered" evidence="1">
    <location>
        <begin position="282"/>
        <end position="321"/>
    </location>
</feature>
<gene>
    <name evidence="3" type="ORF">N656DRAFT_695378</name>
</gene>
<reference evidence="3" key="1">
    <citation type="journal article" date="2023" name="Mol. Phylogenet. Evol.">
        <title>Genome-scale phylogeny and comparative genomics of the fungal order Sordariales.</title>
        <authorList>
            <person name="Hensen N."/>
            <person name="Bonometti L."/>
            <person name="Westerberg I."/>
            <person name="Brannstrom I.O."/>
            <person name="Guillou S."/>
            <person name="Cros-Aarteil S."/>
            <person name="Calhoun S."/>
            <person name="Haridas S."/>
            <person name="Kuo A."/>
            <person name="Mondo S."/>
            <person name="Pangilinan J."/>
            <person name="Riley R."/>
            <person name="LaButti K."/>
            <person name="Andreopoulos B."/>
            <person name="Lipzen A."/>
            <person name="Chen C."/>
            <person name="Yan M."/>
            <person name="Daum C."/>
            <person name="Ng V."/>
            <person name="Clum A."/>
            <person name="Steindorff A."/>
            <person name="Ohm R.A."/>
            <person name="Martin F."/>
            <person name="Silar P."/>
            <person name="Natvig D.O."/>
            <person name="Lalanne C."/>
            <person name="Gautier V."/>
            <person name="Ament-Velasquez S.L."/>
            <person name="Kruys A."/>
            <person name="Hutchinson M.I."/>
            <person name="Powell A.J."/>
            <person name="Barry K."/>
            <person name="Miller A.N."/>
            <person name="Grigoriev I.V."/>
            <person name="Debuchy R."/>
            <person name="Gladieux P."/>
            <person name="Hiltunen Thoren M."/>
            <person name="Johannesson H."/>
        </authorList>
    </citation>
    <scope>NUCLEOTIDE SEQUENCE</scope>
    <source>
        <strain evidence="3">CBS 508.74</strain>
    </source>
</reference>